<evidence type="ECO:0000256" key="2">
    <source>
        <dbReference type="ARBA" id="ARBA00022448"/>
    </source>
</evidence>
<dbReference type="EMBL" id="GG697238">
    <property type="protein sequence ID" value="EET90347.1"/>
    <property type="molecule type" value="Genomic_DNA"/>
</dbReference>
<dbReference type="GO" id="GO:0046961">
    <property type="term" value="F:proton-transporting ATPase activity, rotational mechanism"/>
    <property type="evidence" value="ECO:0007669"/>
    <property type="project" value="InterPro"/>
</dbReference>
<gene>
    <name evidence="4" type="primary">atpD</name>
    <name evidence="6" type="ORF">UNLARM2_0202</name>
</gene>
<comment type="subunit">
    <text evidence="4">Has multiple subunits with at least A(3), B(3), C, D, E, F, H, I and proteolipid K(x).</text>
</comment>
<organism evidence="6 7">
    <name type="scientific">Candidatus Micrarchaeum acidiphilum ARMAN-2</name>
    <dbReference type="NCBI Taxonomy" id="425595"/>
    <lineage>
        <taxon>Archaea</taxon>
        <taxon>Candidatus Micrarchaeota</taxon>
        <taxon>Candidatus Micrarchaeia</taxon>
        <taxon>Candidatus Micrarchaeales</taxon>
        <taxon>Candidatus Micrarchaeaceae</taxon>
        <taxon>Candidatus Micrarchaeum</taxon>
    </lineage>
</organism>
<dbReference type="NCBIfam" id="TIGR00309">
    <property type="entry name" value="V_ATPase_subD"/>
    <property type="match status" value="1"/>
</dbReference>
<dbReference type="AlphaFoldDB" id="C7DGK0"/>
<evidence type="ECO:0000256" key="3">
    <source>
        <dbReference type="ARBA" id="ARBA00023065"/>
    </source>
</evidence>
<keyword evidence="4" id="KW-0066">ATP synthesis</keyword>
<protein>
    <recommendedName>
        <fullName evidence="4">A-type ATP synthase subunit D</fullName>
    </recommendedName>
</protein>
<sequence>MPASNIKTTRIELIRTKARIKVSVKGLNLLKMKRSSLVLEFFKLAREIALLRGNLRGMVGNAMESTKIAEIVSGRMELERIAAEQEQASAGVEAKNVMGVRIPNIEVMESARKSVAYELISVPTPVEDAKRNYTRLFEMLIEIAEKENSLRKLLYEIEKLNRRANAIENVVIPNLRSKAAYIKDRLDDREREQTVSLKFIKGKLNG</sequence>
<dbReference type="GO" id="GO:0042777">
    <property type="term" value="P:proton motive force-driven plasma membrane ATP synthesis"/>
    <property type="evidence" value="ECO:0007669"/>
    <property type="project" value="UniProtKB-UniRule"/>
</dbReference>
<comment type="similarity">
    <text evidence="1 4">Belongs to the V-ATPase D subunit family.</text>
</comment>
<feature type="coiled-coil region" evidence="5">
    <location>
        <begin position="143"/>
        <end position="170"/>
    </location>
</feature>
<dbReference type="GO" id="GO:0005524">
    <property type="term" value="F:ATP binding"/>
    <property type="evidence" value="ECO:0007669"/>
    <property type="project" value="UniProtKB-UniRule"/>
</dbReference>
<reference evidence="6 7" key="2">
    <citation type="journal article" date="2010" name="Proc. Natl. Acad. Sci. U.S.A.">
        <title>Enigmatic, ultrasmall, uncultivated Archaea.</title>
        <authorList>
            <person name="Baker B.J."/>
            <person name="Comolli L.R."/>
            <person name="Dick G.J."/>
            <person name="Hauser L.J."/>
            <person name="Hyatt D."/>
            <person name="Dill B.D."/>
            <person name="Land M.L."/>
            <person name="Verberkmoes N.C."/>
            <person name="Hettich R.L."/>
            <person name="Banfield J.F."/>
        </authorList>
    </citation>
    <scope>NUCLEOTIDE SEQUENCE [LARGE SCALE GENOMIC DNA]</scope>
    <source>
        <strain evidence="6">ARMAN-2</strain>
    </source>
</reference>
<reference evidence="6 7" key="1">
    <citation type="journal article" date="2009" name="Genome Biol.">
        <title>Community-wide analysis of microbial genome sequence signatures.</title>
        <authorList>
            <person name="Dick G.J."/>
            <person name="Andersson A.F."/>
            <person name="Baker B.J."/>
            <person name="Simmons S.L."/>
            <person name="Thomas B.C."/>
            <person name="Yelton A.P."/>
            <person name="Banfield J.F."/>
        </authorList>
    </citation>
    <scope>NUCLEOTIDE SEQUENCE [LARGE SCALE GENOMIC DNA]</scope>
    <source>
        <strain evidence="6">ARMAN-2</strain>
    </source>
</reference>
<keyword evidence="4" id="KW-1003">Cell membrane</keyword>
<evidence type="ECO:0000313" key="7">
    <source>
        <dbReference type="Proteomes" id="UP000332487"/>
    </source>
</evidence>
<evidence type="ECO:0000256" key="4">
    <source>
        <dbReference type="HAMAP-Rule" id="MF_00271"/>
    </source>
</evidence>
<dbReference type="GO" id="GO:0046933">
    <property type="term" value="F:proton-transporting ATP synthase activity, rotational mechanism"/>
    <property type="evidence" value="ECO:0007669"/>
    <property type="project" value="UniProtKB-UniRule"/>
</dbReference>
<name>C7DGK0_MICA2</name>
<evidence type="ECO:0000256" key="1">
    <source>
        <dbReference type="ARBA" id="ARBA00005850"/>
    </source>
</evidence>
<dbReference type="HAMAP" id="MF_00271">
    <property type="entry name" value="ATP_synth_D_arch"/>
    <property type="match status" value="1"/>
</dbReference>
<keyword evidence="3 4" id="KW-0406">Ion transport</keyword>
<keyword evidence="4" id="KW-0375">Hydrogen ion transport</keyword>
<dbReference type="Pfam" id="PF01813">
    <property type="entry name" value="ATP-synt_D"/>
    <property type="match status" value="1"/>
</dbReference>
<keyword evidence="2 4" id="KW-0813">Transport</keyword>
<dbReference type="InterPro" id="IPR002699">
    <property type="entry name" value="V_ATPase_D"/>
</dbReference>
<comment type="function">
    <text evidence="4">Component of the A-type ATP synthase that produces ATP from ADP in the presence of a proton gradient across the membrane.</text>
</comment>
<dbReference type="GO" id="GO:0005886">
    <property type="term" value="C:plasma membrane"/>
    <property type="evidence" value="ECO:0007669"/>
    <property type="project" value="UniProtKB-SubCell"/>
</dbReference>
<comment type="subcellular location">
    <subcellularLocation>
        <location evidence="4">Cell membrane</location>
        <topology evidence="4">Peripheral membrane protein</topology>
    </subcellularLocation>
</comment>
<dbReference type="Gene3D" id="1.10.287.3240">
    <property type="match status" value="1"/>
</dbReference>
<keyword evidence="7" id="KW-1185">Reference proteome</keyword>
<keyword evidence="5" id="KW-0175">Coiled coil</keyword>
<accession>C7DGK0</accession>
<keyword evidence="4" id="KW-0472">Membrane</keyword>
<evidence type="ECO:0000313" key="6">
    <source>
        <dbReference type="EMBL" id="EET90347.1"/>
    </source>
</evidence>
<dbReference type="PANTHER" id="PTHR11671">
    <property type="entry name" value="V-TYPE ATP SYNTHASE SUBUNIT D"/>
    <property type="match status" value="1"/>
</dbReference>
<evidence type="ECO:0000256" key="5">
    <source>
        <dbReference type="SAM" id="Coils"/>
    </source>
</evidence>
<proteinExistence type="inferred from homology"/>
<dbReference type="Proteomes" id="UP000332487">
    <property type="component" value="Unassembled WGS sequence"/>
</dbReference>